<feature type="transmembrane region" description="Helical" evidence="2">
    <location>
        <begin position="250"/>
        <end position="268"/>
    </location>
</feature>
<evidence type="ECO:0000313" key="3">
    <source>
        <dbReference type="EMBL" id="RDZ26404.1"/>
    </source>
</evidence>
<feature type="compositionally biased region" description="Low complexity" evidence="1">
    <location>
        <begin position="300"/>
        <end position="314"/>
    </location>
</feature>
<gene>
    <name evidence="3" type="ORF">DX914_15490</name>
</gene>
<dbReference type="OrthoDB" id="183980at2"/>
<feature type="transmembrane region" description="Helical" evidence="2">
    <location>
        <begin position="206"/>
        <end position="229"/>
    </location>
</feature>
<keyword evidence="2" id="KW-0472">Membrane</keyword>
<protein>
    <submittedName>
        <fullName evidence="3">DUF4129 domain-containing protein</fullName>
    </submittedName>
</protein>
<evidence type="ECO:0000313" key="4">
    <source>
        <dbReference type="Proteomes" id="UP000264492"/>
    </source>
</evidence>
<accession>A0A371JXN7</accession>
<reference evidence="3 4" key="1">
    <citation type="submission" date="2018-08" db="EMBL/GenBank/DDBJ databases">
        <title>Lysobacter sp. zong2l5, whole genome shotgun sequence.</title>
        <authorList>
            <person name="Zhang X."/>
            <person name="Feng G."/>
            <person name="Zhu H."/>
        </authorList>
    </citation>
    <scope>NUCLEOTIDE SEQUENCE [LARGE SCALE GENOMIC DNA]</scope>
    <source>
        <strain evidence="4">zong2l5</strain>
    </source>
</reference>
<organism evidence="3 4">
    <name type="scientific">Lysobacter silvisoli</name>
    <dbReference type="NCBI Taxonomy" id="2293254"/>
    <lineage>
        <taxon>Bacteria</taxon>
        <taxon>Pseudomonadati</taxon>
        <taxon>Pseudomonadota</taxon>
        <taxon>Gammaproteobacteria</taxon>
        <taxon>Lysobacterales</taxon>
        <taxon>Lysobacteraceae</taxon>
        <taxon>Lysobacter</taxon>
    </lineage>
</organism>
<name>A0A371JXN7_9GAMM</name>
<evidence type="ECO:0000256" key="1">
    <source>
        <dbReference type="SAM" id="MobiDB-lite"/>
    </source>
</evidence>
<keyword evidence="4" id="KW-1185">Reference proteome</keyword>
<feature type="transmembrane region" description="Helical" evidence="2">
    <location>
        <begin position="147"/>
        <end position="177"/>
    </location>
</feature>
<dbReference type="Proteomes" id="UP000264492">
    <property type="component" value="Unassembled WGS sequence"/>
</dbReference>
<evidence type="ECO:0000256" key="2">
    <source>
        <dbReference type="SAM" id="Phobius"/>
    </source>
</evidence>
<keyword evidence="2" id="KW-1133">Transmembrane helix</keyword>
<feature type="transmembrane region" description="Helical" evidence="2">
    <location>
        <begin position="406"/>
        <end position="435"/>
    </location>
</feature>
<proteinExistence type="predicted"/>
<feature type="region of interest" description="Disordered" evidence="1">
    <location>
        <begin position="299"/>
        <end position="361"/>
    </location>
</feature>
<feature type="compositionally biased region" description="Basic and acidic residues" evidence="1">
    <location>
        <begin position="326"/>
        <end position="339"/>
    </location>
</feature>
<comment type="caution">
    <text evidence="3">The sequence shown here is derived from an EMBL/GenBank/DDBJ whole genome shotgun (WGS) entry which is preliminary data.</text>
</comment>
<dbReference type="AlphaFoldDB" id="A0A371JXN7"/>
<dbReference type="EMBL" id="QTSU01000003">
    <property type="protein sequence ID" value="RDZ26404.1"/>
    <property type="molecule type" value="Genomic_DNA"/>
</dbReference>
<feature type="transmembrane region" description="Helical" evidence="2">
    <location>
        <begin position="44"/>
        <end position="68"/>
    </location>
</feature>
<dbReference type="RefSeq" id="WP_115860389.1">
    <property type="nucleotide sequence ID" value="NZ_QTSU01000003.1"/>
</dbReference>
<sequence length="571" mass="62575">MKIESITVALRPRTAWEAVELGSALTRRHAAAIWKPYLLLTLPVFVLLNAAAWALDMLWLAGLLMWWLKPVFDRVPLYVLSRAVFGTVPGTRETLRMQWSWGARWWLPYLTWRRLSPARSLYLPVDLLEGGRGAEARRRRAALGAPVYGVAALLTLVCVHFEVALYLGGALASAIFIPKEYLAEVGQGVWQALLADANWLQLVGNALVWLAAAAMAPFYVGAGFGLYLNRRTEIEGWDIEIVFRRLRARLSAGATALLLALCLSLSLAPEAAAQSAGTMAADAAEQDDAEAMAADDEGAAIDAPDGPVVAGAAPLRAPVQPDDEDEHGKPVDSDPEALKKANAKLQAQSPPTLDEVFGDDRASHDSLDKAVKQAYLDPTVTPKRKVTQWKLRNPDKKPKEFQDNPALAWLGAVFAAIGKYGLWVLVGTLAALLLVTAPRWLRWLRNSVSAEQREPEQVHRAASTAPEPLPDNVPAAARRLWQAGRQRDALALLYRASVEAMAERAQVVLVPGATEAECLRASRRMPLAEDREAFASTVRTWQYAAYAQRLPALEEFDALLGLLSRRFGWAA</sequence>
<keyword evidence="2" id="KW-0812">Transmembrane</keyword>